<accession>G0L3Q4</accession>
<sequence length="44" mass="5126">MKCKRAELYLRHLKGVRTLETVKANIGPWLNQDKLRLYPMNLGG</sequence>
<dbReference type="AlphaFoldDB" id="G0L3Q4"/>
<gene>
    <name evidence="1" type="ordered locus">zobellia_1341</name>
</gene>
<dbReference type="STRING" id="63186.ZOBELLIA_1341"/>
<dbReference type="KEGG" id="zga:ZOBELLIA_1341"/>
<dbReference type="Proteomes" id="UP000008898">
    <property type="component" value="Chromosome"/>
</dbReference>
<evidence type="ECO:0000313" key="2">
    <source>
        <dbReference type="Proteomes" id="UP000008898"/>
    </source>
</evidence>
<dbReference type="RefSeq" id="WP_013992706.1">
    <property type="nucleotide sequence ID" value="NC_015844.1"/>
</dbReference>
<protein>
    <submittedName>
        <fullName evidence="1">Uncharacterized protein</fullName>
    </submittedName>
</protein>
<proteinExistence type="predicted"/>
<dbReference type="EMBL" id="FP476056">
    <property type="protein sequence ID" value="CAZ95397.1"/>
    <property type="molecule type" value="Genomic_DNA"/>
</dbReference>
<evidence type="ECO:0000313" key="1">
    <source>
        <dbReference type="EMBL" id="CAZ95397.1"/>
    </source>
</evidence>
<reference evidence="2" key="1">
    <citation type="submission" date="2009-07" db="EMBL/GenBank/DDBJ databases">
        <title>Complete genome sequence of Zobellia galactanivorans Dsij.</title>
        <authorList>
            <consortium name="Genoscope - CEA"/>
        </authorList>
    </citation>
    <scope>NUCLEOTIDE SEQUENCE [LARGE SCALE GENOMIC DNA]</scope>
    <source>
        <strain evidence="2">DSM 12802 / CCUG 47099 / CIP 106680 / NCIMB 13871 / Dsij</strain>
    </source>
</reference>
<dbReference type="HOGENOM" id="CLU_3224217_0_0_10"/>
<keyword evidence="2" id="KW-1185">Reference proteome</keyword>
<reference evidence="1 2" key="2">
    <citation type="journal article" date="2012" name="Environ. Microbiol.">
        <title>Characterization of the first alginolytic operons in a marine bacterium: from their emergence in marine Flavobacteriia to their independent transfers to marine Proteobacteria and human gut Bacteroides.</title>
        <authorList>
            <person name="Thomas F."/>
            <person name="Barbeyron T."/>
            <person name="Tonon T."/>
            <person name="Genicot S."/>
            <person name="Czjzek M."/>
            <person name="Michel G."/>
        </authorList>
    </citation>
    <scope>NUCLEOTIDE SEQUENCE [LARGE SCALE GENOMIC DNA]</scope>
    <source>
        <strain evidence="2">DSM 12802 / CCUG 47099 / CIP 106680 / NCIMB 13871 / Dsij</strain>
    </source>
</reference>
<organism evidence="1 2">
    <name type="scientific">Zobellia galactanivorans (strain DSM 12802 / CCUG 47099 / CIP 106680 / NCIMB 13871 / Dsij)</name>
    <dbReference type="NCBI Taxonomy" id="63186"/>
    <lineage>
        <taxon>Bacteria</taxon>
        <taxon>Pseudomonadati</taxon>
        <taxon>Bacteroidota</taxon>
        <taxon>Flavobacteriia</taxon>
        <taxon>Flavobacteriales</taxon>
        <taxon>Flavobacteriaceae</taxon>
        <taxon>Zobellia</taxon>
    </lineage>
</organism>
<name>G0L3Q4_ZOBGA</name>